<keyword evidence="1" id="KW-0812">Transmembrane</keyword>
<reference evidence="2" key="1">
    <citation type="submission" date="2020-06" db="EMBL/GenBank/DDBJ databases">
        <title>Analysis procedures for assessing recovery of high quality, complete, closed genomes from Nanopore long read metagenome sequencing.</title>
        <authorList>
            <person name="Bessarab I."/>
            <person name="Arumugam K."/>
            <person name="Haryono M."/>
            <person name="Liu X."/>
            <person name="Roy S."/>
            <person name="Zuniga-Montanez R.E."/>
            <person name="Qiu G."/>
            <person name="Drautz-Moses D.I."/>
            <person name="Law Y.Y."/>
            <person name="Wuertz S."/>
            <person name="Lauro F.M."/>
            <person name="Huson D.H."/>
            <person name="Williams R.B."/>
        </authorList>
    </citation>
    <scope>NUCLEOTIDE SEQUENCE [LARGE SCALE GENOMIC DNA]</scope>
    <source>
        <strain evidence="2">SSD2</strain>
    </source>
</reference>
<dbReference type="EMBL" id="CP059265">
    <property type="protein sequence ID" value="QLQ33929.1"/>
    <property type="molecule type" value="Genomic_DNA"/>
</dbReference>
<dbReference type="AlphaFoldDB" id="A0A7L6AXQ1"/>
<dbReference type="KEGG" id="this:HZT40_22480"/>
<keyword evidence="1" id="KW-1133">Transmembrane helix</keyword>
<sequence length="133" mass="13796">MGIPINETSLGLTTSAAEISTEPALNTNQPPAPGELADIGGLMSAAATYLASIDWKRLFIAAVIVVNVFAVIYGLSKIGAAYAIGGATYAVVTGGTTVAYMVFFAAFAVVMIRKYEGYSMLATVMTLLCAFVI</sequence>
<feature type="transmembrane region" description="Helical" evidence="1">
    <location>
        <begin position="87"/>
        <end position="112"/>
    </location>
</feature>
<name>A0A7L6AXQ1_9GAMM</name>
<feature type="transmembrane region" description="Helical" evidence="1">
    <location>
        <begin position="58"/>
        <end position="75"/>
    </location>
</feature>
<proteinExistence type="predicted"/>
<organism evidence="2 3">
    <name type="scientific">Candidatus Thiothrix singaporensis</name>
    <dbReference type="NCBI Taxonomy" id="2799669"/>
    <lineage>
        <taxon>Bacteria</taxon>
        <taxon>Pseudomonadati</taxon>
        <taxon>Pseudomonadota</taxon>
        <taxon>Gammaproteobacteria</taxon>
        <taxon>Thiotrichales</taxon>
        <taxon>Thiotrichaceae</taxon>
        <taxon>Thiothrix</taxon>
    </lineage>
</organism>
<gene>
    <name evidence="2" type="ORF">HZT40_22480</name>
</gene>
<protein>
    <submittedName>
        <fullName evidence="2">Uncharacterized protein</fullName>
    </submittedName>
</protein>
<keyword evidence="1" id="KW-0472">Membrane</keyword>
<accession>A0A7L6AXQ1</accession>
<keyword evidence="3" id="KW-1185">Reference proteome</keyword>
<dbReference type="Proteomes" id="UP000510621">
    <property type="component" value="Chromosome"/>
</dbReference>
<evidence type="ECO:0000313" key="2">
    <source>
        <dbReference type="EMBL" id="QLQ33929.1"/>
    </source>
</evidence>
<evidence type="ECO:0000256" key="1">
    <source>
        <dbReference type="SAM" id="Phobius"/>
    </source>
</evidence>
<evidence type="ECO:0000313" key="3">
    <source>
        <dbReference type="Proteomes" id="UP000510621"/>
    </source>
</evidence>